<feature type="transmembrane region" description="Helical" evidence="2">
    <location>
        <begin position="193"/>
        <end position="213"/>
    </location>
</feature>
<accession>A0A0D3KVG4</accession>
<keyword evidence="2" id="KW-1133">Transmembrane helix</keyword>
<organism evidence="3 4">
    <name type="scientific">Emiliania huxleyi (strain CCMP1516)</name>
    <dbReference type="NCBI Taxonomy" id="280463"/>
    <lineage>
        <taxon>Eukaryota</taxon>
        <taxon>Haptista</taxon>
        <taxon>Haptophyta</taxon>
        <taxon>Prymnesiophyceae</taxon>
        <taxon>Isochrysidales</taxon>
        <taxon>Noelaerhabdaceae</taxon>
        <taxon>Emiliania</taxon>
    </lineage>
</organism>
<reference evidence="4" key="1">
    <citation type="journal article" date="2013" name="Nature">
        <title>Pan genome of the phytoplankton Emiliania underpins its global distribution.</title>
        <authorList>
            <person name="Read B.A."/>
            <person name="Kegel J."/>
            <person name="Klute M.J."/>
            <person name="Kuo A."/>
            <person name="Lefebvre S.C."/>
            <person name="Maumus F."/>
            <person name="Mayer C."/>
            <person name="Miller J."/>
            <person name="Monier A."/>
            <person name="Salamov A."/>
            <person name="Young J."/>
            <person name="Aguilar M."/>
            <person name="Claverie J.M."/>
            <person name="Frickenhaus S."/>
            <person name="Gonzalez K."/>
            <person name="Herman E.K."/>
            <person name="Lin Y.C."/>
            <person name="Napier J."/>
            <person name="Ogata H."/>
            <person name="Sarno A.F."/>
            <person name="Shmutz J."/>
            <person name="Schroeder D."/>
            <person name="de Vargas C."/>
            <person name="Verret F."/>
            <person name="von Dassow P."/>
            <person name="Valentin K."/>
            <person name="Van de Peer Y."/>
            <person name="Wheeler G."/>
            <person name="Dacks J.B."/>
            <person name="Delwiche C.F."/>
            <person name="Dyhrman S.T."/>
            <person name="Glockner G."/>
            <person name="John U."/>
            <person name="Richards T."/>
            <person name="Worden A.Z."/>
            <person name="Zhang X."/>
            <person name="Grigoriev I.V."/>
            <person name="Allen A.E."/>
            <person name="Bidle K."/>
            <person name="Borodovsky M."/>
            <person name="Bowler C."/>
            <person name="Brownlee C."/>
            <person name="Cock J.M."/>
            <person name="Elias M."/>
            <person name="Gladyshev V.N."/>
            <person name="Groth M."/>
            <person name="Guda C."/>
            <person name="Hadaegh A."/>
            <person name="Iglesias-Rodriguez M.D."/>
            <person name="Jenkins J."/>
            <person name="Jones B.M."/>
            <person name="Lawson T."/>
            <person name="Leese F."/>
            <person name="Lindquist E."/>
            <person name="Lobanov A."/>
            <person name="Lomsadze A."/>
            <person name="Malik S.B."/>
            <person name="Marsh M.E."/>
            <person name="Mackinder L."/>
            <person name="Mock T."/>
            <person name="Mueller-Roeber B."/>
            <person name="Pagarete A."/>
            <person name="Parker M."/>
            <person name="Probert I."/>
            <person name="Quesneville H."/>
            <person name="Raines C."/>
            <person name="Rensing S.A."/>
            <person name="Riano-Pachon D.M."/>
            <person name="Richier S."/>
            <person name="Rokitta S."/>
            <person name="Shiraiwa Y."/>
            <person name="Soanes D.M."/>
            <person name="van der Giezen M."/>
            <person name="Wahlund T.M."/>
            <person name="Williams B."/>
            <person name="Wilson W."/>
            <person name="Wolfe G."/>
            <person name="Wurch L.L."/>
        </authorList>
    </citation>
    <scope>NUCLEOTIDE SEQUENCE</scope>
</reference>
<dbReference type="PaxDb" id="2903-EOD39749"/>
<keyword evidence="2" id="KW-0812">Transmembrane</keyword>
<keyword evidence="2" id="KW-0472">Membrane</keyword>
<keyword evidence="4" id="KW-1185">Reference proteome</keyword>
<reference evidence="3" key="2">
    <citation type="submission" date="2024-10" db="UniProtKB">
        <authorList>
            <consortium name="EnsemblProtists"/>
        </authorList>
    </citation>
    <scope>IDENTIFICATION</scope>
</reference>
<dbReference type="HOGENOM" id="CLU_1006218_0_0_1"/>
<proteinExistence type="predicted"/>
<evidence type="ECO:0000313" key="3">
    <source>
        <dbReference type="EnsemblProtists" id="EOD39749"/>
    </source>
</evidence>
<dbReference type="AlphaFoldDB" id="A0A0D3KVG4"/>
<dbReference type="GeneID" id="17285024"/>
<evidence type="ECO:0000256" key="1">
    <source>
        <dbReference type="SAM" id="MobiDB-lite"/>
    </source>
</evidence>
<evidence type="ECO:0000313" key="4">
    <source>
        <dbReference type="Proteomes" id="UP000013827"/>
    </source>
</evidence>
<protein>
    <submittedName>
        <fullName evidence="3">Uncharacterized protein</fullName>
    </submittedName>
</protein>
<feature type="transmembrane region" description="Helical" evidence="2">
    <location>
        <begin position="50"/>
        <end position="68"/>
    </location>
</feature>
<dbReference type="KEGG" id="ehx:EMIHUDRAFT_251402"/>
<sequence length="277" mass="30503">MPRQQSLRWLRGARRYFEPGAVAEALVAIGSAVLLWMGWWNLTYILLPPQWYWCAAEIIVGILGLFATRSMYDKAMLRDSRADGRADTSLESIKVEVPSDAGGARVWTGEQLATRASASRGAAAGNAEEGYEEHLAAWRSHLAAWSAAGPRANSDEAETLATPQPTPPPRTRRNRRRRYFDAPRPDARRGCRALFALLMGLSVWTGFWNGVALCLPAEVVACCASAEADPGPKQLVRAPWCVLAKVTLMALGTCGLWATRSLYGDRQVHGAQHQRMR</sequence>
<dbReference type="Proteomes" id="UP000013827">
    <property type="component" value="Unassembled WGS sequence"/>
</dbReference>
<feature type="transmembrane region" description="Helical" evidence="2">
    <location>
        <begin position="21"/>
        <end position="38"/>
    </location>
</feature>
<name>A0A0D3KVG4_EMIH1</name>
<feature type="region of interest" description="Disordered" evidence="1">
    <location>
        <begin position="153"/>
        <end position="180"/>
    </location>
</feature>
<dbReference type="RefSeq" id="XP_005792178.1">
    <property type="nucleotide sequence ID" value="XM_005792121.1"/>
</dbReference>
<evidence type="ECO:0000256" key="2">
    <source>
        <dbReference type="SAM" id="Phobius"/>
    </source>
</evidence>
<dbReference type="EnsemblProtists" id="EOD39749">
    <property type="protein sequence ID" value="EOD39749"/>
    <property type="gene ID" value="EMIHUDRAFT_251402"/>
</dbReference>